<organism evidence="2 3">
    <name type="scientific">Kitasatospora indigofera</name>
    <dbReference type="NCBI Taxonomy" id="67307"/>
    <lineage>
        <taxon>Bacteria</taxon>
        <taxon>Bacillati</taxon>
        <taxon>Actinomycetota</taxon>
        <taxon>Actinomycetes</taxon>
        <taxon>Kitasatosporales</taxon>
        <taxon>Streptomycetaceae</taxon>
        <taxon>Kitasatospora</taxon>
    </lineage>
</organism>
<accession>A0A919FEN1</accession>
<dbReference type="AlphaFoldDB" id="A0A919FEN1"/>
<dbReference type="Pfam" id="PF04672">
    <property type="entry name" value="Methyltransf_19"/>
    <property type="match status" value="1"/>
</dbReference>
<dbReference type="EMBL" id="BNBO01000004">
    <property type="protein sequence ID" value="GHH62744.1"/>
    <property type="molecule type" value="Genomic_DNA"/>
</dbReference>
<evidence type="ECO:0008006" key="4">
    <source>
        <dbReference type="Google" id="ProtNLM"/>
    </source>
</evidence>
<reference evidence="2" key="2">
    <citation type="submission" date="2020-09" db="EMBL/GenBank/DDBJ databases">
        <authorList>
            <person name="Sun Q."/>
            <person name="Ohkuma M."/>
        </authorList>
    </citation>
    <scope>NUCLEOTIDE SEQUENCE</scope>
    <source>
        <strain evidence="2">JCM 4646</strain>
    </source>
</reference>
<keyword evidence="3" id="KW-1185">Reference proteome</keyword>
<dbReference type="Gene3D" id="3.40.50.150">
    <property type="entry name" value="Vaccinia Virus protein VP39"/>
    <property type="match status" value="1"/>
</dbReference>
<dbReference type="InterPro" id="IPR006764">
    <property type="entry name" value="SAM_dep_MeTrfase_SAV2177_type"/>
</dbReference>
<reference evidence="2" key="1">
    <citation type="journal article" date="2014" name="Int. J. Syst. Evol. Microbiol.">
        <title>Complete genome sequence of Corynebacterium casei LMG S-19264T (=DSM 44701T), isolated from a smear-ripened cheese.</title>
        <authorList>
            <consortium name="US DOE Joint Genome Institute (JGI-PGF)"/>
            <person name="Walter F."/>
            <person name="Albersmeier A."/>
            <person name="Kalinowski J."/>
            <person name="Ruckert C."/>
        </authorList>
    </citation>
    <scope>NUCLEOTIDE SEQUENCE</scope>
    <source>
        <strain evidence="2">JCM 4646</strain>
    </source>
</reference>
<evidence type="ECO:0000256" key="1">
    <source>
        <dbReference type="SAM" id="MobiDB-lite"/>
    </source>
</evidence>
<name>A0A919FEN1_9ACTN</name>
<sequence>MRDRSAAPARGQQGKAEVVVGEQQSVRQQEVADSAELRPEIPHPARMYDYYLGGKDNFPADREAAERALAANPEFRSTARANRGFLQRAVRHVAQQGVDQFLDIGTGIPTAGNTHEIAQQVDPQARVVYVDNDPIVLTHARALMAGMGRGRTHVMQADLRDPAGILAAAQVRELLDFDRPVALVLAAVLHFVPEEDEPYRIVAELLAALAPGSYLVLSHGTADFIPPEVRDRVTGVYTKATAPLVGRSRAEVRQFFDGLELLEPEVVTVPLWRPEAEPTQGADRVSMYGGVARKG</sequence>
<protein>
    <recommendedName>
        <fullName evidence="4">Methyltransferase</fullName>
    </recommendedName>
</protein>
<evidence type="ECO:0000313" key="3">
    <source>
        <dbReference type="Proteomes" id="UP000617734"/>
    </source>
</evidence>
<evidence type="ECO:0000313" key="2">
    <source>
        <dbReference type="EMBL" id="GHH62744.1"/>
    </source>
</evidence>
<feature type="region of interest" description="Disordered" evidence="1">
    <location>
        <begin position="1"/>
        <end position="36"/>
    </location>
</feature>
<proteinExistence type="predicted"/>
<dbReference type="SUPFAM" id="SSF53335">
    <property type="entry name" value="S-adenosyl-L-methionine-dependent methyltransferases"/>
    <property type="match status" value="1"/>
</dbReference>
<comment type="caution">
    <text evidence="2">The sequence shown here is derived from an EMBL/GenBank/DDBJ whole genome shotgun (WGS) entry which is preliminary data.</text>
</comment>
<dbReference type="PIRSF" id="PIRSF017393">
    <property type="entry name" value="MTase_SAV2177"/>
    <property type="match status" value="1"/>
</dbReference>
<dbReference type="Proteomes" id="UP000617734">
    <property type="component" value="Unassembled WGS sequence"/>
</dbReference>
<gene>
    <name evidence="2" type="ORF">GCM10018781_11090</name>
</gene>
<dbReference type="InterPro" id="IPR029063">
    <property type="entry name" value="SAM-dependent_MTases_sf"/>
</dbReference>
<dbReference type="CDD" id="cd02440">
    <property type="entry name" value="AdoMet_MTases"/>
    <property type="match status" value="1"/>
</dbReference>